<keyword evidence="2" id="KW-0121">Carboxypeptidase</keyword>
<dbReference type="Proteomes" id="UP000183376">
    <property type="component" value="Chromosome I"/>
</dbReference>
<keyword evidence="2" id="KW-0378">Hydrolase</keyword>
<protein>
    <submittedName>
        <fullName evidence="2">D-alanyl-D-alanine carboxypeptidase</fullName>
    </submittedName>
</protein>
<name>A0A1G9ZNA0_ALLAB</name>
<organism evidence="2 3">
    <name type="scientific">Allokutzneria albata</name>
    <name type="common">Kibdelosporangium albatum</name>
    <dbReference type="NCBI Taxonomy" id="211114"/>
    <lineage>
        <taxon>Bacteria</taxon>
        <taxon>Bacillati</taxon>
        <taxon>Actinomycetota</taxon>
        <taxon>Actinomycetes</taxon>
        <taxon>Pseudonocardiales</taxon>
        <taxon>Pseudonocardiaceae</taxon>
        <taxon>Allokutzneria</taxon>
    </lineage>
</organism>
<evidence type="ECO:0000313" key="3">
    <source>
        <dbReference type="Proteomes" id="UP000183376"/>
    </source>
</evidence>
<dbReference type="RefSeq" id="WP_030429892.1">
    <property type="nucleotide sequence ID" value="NZ_JOEF01000009.1"/>
</dbReference>
<dbReference type="InterPro" id="IPR001466">
    <property type="entry name" value="Beta-lactam-related"/>
</dbReference>
<dbReference type="PANTHER" id="PTHR46825:SF7">
    <property type="entry name" value="D-ALANYL-D-ALANINE CARBOXYPEPTIDASE"/>
    <property type="match status" value="1"/>
</dbReference>
<dbReference type="SUPFAM" id="SSF56601">
    <property type="entry name" value="beta-lactamase/transpeptidase-like"/>
    <property type="match status" value="1"/>
</dbReference>
<dbReference type="EMBL" id="LT629701">
    <property type="protein sequence ID" value="SDN22962.1"/>
    <property type="molecule type" value="Genomic_DNA"/>
</dbReference>
<dbReference type="OrthoDB" id="503788at2"/>
<dbReference type="PANTHER" id="PTHR46825">
    <property type="entry name" value="D-ALANYL-D-ALANINE-CARBOXYPEPTIDASE/ENDOPEPTIDASE AMPH"/>
    <property type="match status" value="1"/>
</dbReference>
<evidence type="ECO:0000259" key="1">
    <source>
        <dbReference type="Pfam" id="PF00144"/>
    </source>
</evidence>
<keyword evidence="3" id="KW-1185">Reference proteome</keyword>
<feature type="domain" description="Beta-lactamase-related" evidence="1">
    <location>
        <begin position="31"/>
        <end position="331"/>
    </location>
</feature>
<dbReference type="Gene3D" id="3.40.710.10">
    <property type="entry name" value="DD-peptidase/beta-lactamase superfamily"/>
    <property type="match status" value="1"/>
</dbReference>
<dbReference type="Pfam" id="PF00144">
    <property type="entry name" value="Beta-lactamase"/>
    <property type="match status" value="1"/>
</dbReference>
<dbReference type="InterPro" id="IPR012338">
    <property type="entry name" value="Beta-lactam/transpept-like"/>
</dbReference>
<dbReference type="InterPro" id="IPR050491">
    <property type="entry name" value="AmpC-like"/>
</dbReference>
<reference evidence="2 3" key="1">
    <citation type="submission" date="2016-10" db="EMBL/GenBank/DDBJ databases">
        <authorList>
            <person name="de Groot N.N."/>
        </authorList>
    </citation>
    <scope>NUCLEOTIDE SEQUENCE [LARGE SCALE GENOMIC DNA]</scope>
    <source>
        <strain evidence="2 3">DSM 44149</strain>
    </source>
</reference>
<dbReference type="AlphaFoldDB" id="A0A1G9ZNA0"/>
<gene>
    <name evidence="2" type="ORF">SAMN04489726_5621</name>
</gene>
<dbReference type="STRING" id="211114.SAMN04489726_5621"/>
<proteinExistence type="predicted"/>
<accession>A0A1G9ZNA0</accession>
<evidence type="ECO:0000313" key="2">
    <source>
        <dbReference type="EMBL" id="SDN22962.1"/>
    </source>
</evidence>
<keyword evidence="2" id="KW-0645">Protease</keyword>
<sequence length="359" mass="38599">MHLIGVVLVGVLTVSPVAPTNPGLQASLDEMTKNGAPGVVAQLRDGGRTWTGRSGVGDLDRGTPVPLNARFRAGSVTKSLVAAVVLQLVGEGRLGLDQPVLDDITVRALLNNTSGLPDYLSDPVFADPRVYGKRTFTPDELIEIALRHKRGTGWKYSNTNYVVLGRLVERTTGEPLGEELARRVLRPAGMRSTFLPATFPRIPGPHATGYYLHGDITHNPDPQPQLQPLTEINPSFAWAAYGLVSTTDDLQRFYDALLSGKLLPAALLKEMQQTVPTGNPAFPGYGLGLERVDLTCGAAWGHTGSIPGYMTFAFAREDGRRQFTFSINAQVLDRSSGRFLAPGFAALEKALCPVSAGRT</sequence>
<dbReference type="GO" id="GO:0004180">
    <property type="term" value="F:carboxypeptidase activity"/>
    <property type="evidence" value="ECO:0007669"/>
    <property type="project" value="UniProtKB-KW"/>
</dbReference>
<dbReference type="eggNOG" id="COG1680">
    <property type="taxonomic scope" value="Bacteria"/>
</dbReference>